<proteinExistence type="predicted"/>
<accession>A0ACA9YDA0</accession>
<evidence type="ECO:0000313" key="1">
    <source>
        <dbReference type="EMBL" id="CAH6723051.1"/>
    </source>
</evidence>
<gene>
    <name evidence="1" type="ORF">CLIB1444_12S03158</name>
</gene>
<dbReference type="Proteomes" id="UP001152531">
    <property type="component" value="Unassembled WGS sequence"/>
</dbReference>
<dbReference type="EMBL" id="CALSDN010000012">
    <property type="protein sequence ID" value="CAH6723051.1"/>
    <property type="molecule type" value="Genomic_DNA"/>
</dbReference>
<reference evidence="1" key="1">
    <citation type="submission" date="2022-06" db="EMBL/GenBank/DDBJ databases">
        <authorList>
            <person name="Legras J.-L."/>
            <person name="Devillers H."/>
            <person name="Grondin C."/>
        </authorList>
    </citation>
    <scope>NUCLEOTIDE SEQUENCE</scope>
    <source>
        <strain evidence="1">CLIB 1444</strain>
    </source>
</reference>
<evidence type="ECO:0000313" key="2">
    <source>
        <dbReference type="Proteomes" id="UP001152531"/>
    </source>
</evidence>
<organism evidence="1 2">
    <name type="scientific">[Candida] jaroonii</name>
    <dbReference type="NCBI Taxonomy" id="467808"/>
    <lineage>
        <taxon>Eukaryota</taxon>
        <taxon>Fungi</taxon>
        <taxon>Dikarya</taxon>
        <taxon>Ascomycota</taxon>
        <taxon>Saccharomycotina</taxon>
        <taxon>Pichiomycetes</taxon>
        <taxon>Debaryomycetaceae</taxon>
        <taxon>Yamadazyma</taxon>
    </lineage>
</organism>
<sequence>MNGLNPQRLKAEDLFLTTSELRDVSIDEFYETIQTNLPKSIDLTYSLIHHQQSIDIILHLWEIRLLLILFNNKLNQAKQEAINLNNVLYLNENNNVPPPKPQVIYPLPKNNNGEISHNLLILLLRLKSVPNLSLINDFYKLCYQLRLKEHSKLISKNLINLSFDIMVILIINKNYYTLMNFLDSLLNEVDDAVVKNNLKIIKIIIDVLTMISNNTPKESIDKIIREKYSDIEIDDSAKLTLVYILRNINAVYSVENDQSLDISVDDLTLEKLIELCLNGNISGRIICCTFGLWDLQNVYDFKLLNEDGNLKFISNIETKSEPTLEDCFEKVRLQWCDNLQRVYGLE</sequence>
<keyword evidence="2" id="KW-1185">Reference proteome</keyword>
<protein>
    <submittedName>
        <fullName evidence="1">Uncharacterized protein</fullName>
    </submittedName>
</protein>
<name>A0ACA9YDA0_9ASCO</name>
<comment type="caution">
    <text evidence="1">The sequence shown here is derived from an EMBL/GenBank/DDBJ whole genome shotgun (WGS) entry which is preliminary data.</text>
</comment>